<accession>A0A0G3BLS8</accession>
<gene>
    <name evidence="1" type="primary">phnH</name>
    <name evidence="1" type="ORF">AAW51_3703</name>
</gene>
<dbReference type="OrthoDB" id="9814509at2"/>
<dbReference type="Pfam" id="PF05845">
    <property type="entry name" value="PhnH"/>
    <property type="match status" value="1"/>
</dbReference>
<organism evidence="1 2">
    <name type="scientific">Caldimonas brevitalea</name>
    <dbReference type="NCBI Taxonomy" id="413882"/>
    <lineage>
        <taxon>Bacteria</taxon>
        <taxon>Pseudomonadati</taxon>
        <taxon>Pseudomonadota</taxon>
        <taxon>Betaproteobacteria</taxon>
        <taxon>Burkholderiales</taxon>
        <taxon>Sphaerotilaceae</taxon>
        <taxon>Caldimonas</taxon>
    </lineage>
</organism>
<dbReference type="RefSeq" id="WP_047195775.1">
    <property type="nucleotide sequence ID" value="NZ_CP011371.1"/>
</dbReference>
<sequence>MSPGLAGTPVAVAALAPGFADPVHAAQATFRRLLDAMARPGRVQTLDRASLQGLERTTPMAPATLAVLLALADADTRVWISPEVGRDPHQTDALVAYARFHTGMAVAHDVSSCEFAFALVGAACEDVLCRLNPGSDEAPEDGATLVIEAAGLDALEEPAGAEPPTQRLPGDGVWVRLTGPGIRHAHRLQVAGLDLGFWQQRAAAHLSFPRGIDLVFSCGEQLAALPRSTRVEILGHDRSV</sequence>
<evidence type="ECO:0000313" key="2">
    <source>
        <dbReference type="Proteomes" id="UP000035352"/>
    </source>
</evidence>
<protein>
    <submittedName>
        <fullName evidence="1">Alpha-D-ribose 1-methylphosphonate 5-triphosphate synthase subunit PhnH</fullName>
    </submittedName>
</protein>
<proteinExistence type="predicted"/>
<dbReference type="KEGG" id="pbh:AAW51_3703"/>
<dbReference type="InterPro" id="IPR008772">
    <property type="entry name" value="Phosphonate_metab_PhnH"/>
</dbReference>
<keyword evidence="2" id="KW-1185">Reference proteome</keyword>
<dbReference type="NCBIfam" id="TIGR03292">
    <property type="entry name" value="PhnH_redo"/>
    <property type="match status" value="1"/>
</dbReference>
<dbReference type="GO" id="GO:0019634">
    <property type="term" value="P:organic phosphonate metabolic process"/>
    <property type="evidence" value="ECO:0007669"/>
    <property type="project" value="InterPro"/>
</dbReference>
<dbReference type="STRING" id="413882.AAW51_3703"/>
<dbReference type="Proteomes" id="UP000035352">
    <property type="component" value="Chromosome"/>
</dbReference>
<dbReference type="InterPro" id="IPR038058">
    <property type="entry name" value="PhnH-like_sp"/>
</dbReference>
<dbReference type="PIRSF" id="PIRSF020680">
    <property type="entry name" value="PhnH"/>
    <property type="match status" value="1"/>
</dbReference>
<dbReference type="EMBL" id="CP011371">
    <property type="protein sequence ID" value="AKJ30394.1"/>
    <property type="molecule type" value="Genomic_DNA"/>
</dbReference>
<reference evidence="1 2" key="1">
    <citation type="submission" date="2015-05" db="EMBL/GenBank/DDBJ databases">
        <authorList>
            <person name="Tang B."/>
            <person name="Yu Y."/>
        </authorList>
    </citation>
    <scope>NUCLEOTIDE SEQUENCE [LARGE SCALE GENOMIC DNA]</scope>
    <source>
        <strain evidence="1 2">DSM 7029</strain>
    </source>
</reference>
<dbReference type="Gene3D" id="3.40.50.11310">
    <property type="entry name" value="Bacterial phosphonate metabolism protein PhnH"/>
    <property type="match status" value="1"/>
</dbReference>
<dbReference type="SUPFAM" id="SSF159709">
    <property type="entry name" value="PhnH-like"/>
    <property type="match status" value="1"/>
</dbReference>
<evidence type="ECO:0000313" key="1">
    <source>
        <dbReference type="EMBL" id="AKJ30394.1"/>
    </source>
</evidence>
<dbReference type="AlphaFoldDB" id="A0A0G3BLS8"/>
<name>A0A0G3BLS8_9BURK</name>
<dbReference type="PATRIC" id="fig|413882.6.peg.3869"/>